<dbReference type="InterPro" id="IPR024064">
    <property type="entry name" value="FdhE-like_sf"/>
</dbReference>
<dbReference type="PANTHER" id="PTHR37689:SF1">
    <property type="entry name" value="PROTEIN FDHE"/>
    <property type="match status" value="1"/>
</dbReference>
<sequence length="264" mass="30261">MDPNTVSEDYVQLQLEIIDVQAKVRENVQENFQLQIDSDDINKDVAILPQLQKSPIRTQYYKEALRAVAETIHNETTDLTHLMNIISQLTDENIVKWIKAAITFDTQFFENVSEQNDVAQWVPHFIAEQAIRPFLHIVSEACKSFINDMDVMGTCPCCGEPPRIAEMEKDGDKKLICPRCETVYDLKKHACVHCGEDREGKLFYISVEEEDASMVEVCKTCRNYLKLIAPDEDEKSKKVVAAMVDIETLYLDFIAQEEGYGDDR</sequence>
<evidence type="ECO:0000313" key="4">
    <source>
        <dbReference type="Proteomes" id="UP000001401"/>
    </source>
</evidence>
<dbReference type="RefSeq" id="WP_013489904.1">
    <property type="nucleotide sequence ID" value="NC_014829.1"/>
</dbReference>
<protein>
    <submittedName>
        <fullName evidence="3">Formate dehydrogenase accessory protein</fullName>
    </submittedName>
</protein>
<dbReference type="EMBL" id="CP002394">
    <property type="protein sequence ID" value="ADU31573.1"/>
    <property type="molecule type" value="Genomic_DNA"/>
</dbReference>
<dbReference type="SUPFAM" id="SSF144020">
    <property type="entry name" value="FdhE-like"/>
    <property type="match status" value="1"/>
</dbReference>
<gene>
    <name evidence="3" type="ordered locus">Bcell_3331</name>
</gene>
<reference evidence="3 4" key="1">
    <citation type="submission" date="2010-12" db="EMBL/GenBank/DDBJ databases">
        <title>Complete sequence of Bacillus cellulosilyticus DSM 2522.</title>
        <authorList>
            <consortium name="US DOE Joint Genome Institute"/>
            <person name="Lucas S."/>
            <person name="Copeland A."/>
            <person name="Lapidus A."/>
            <person name="Cheng J.-F."/>
            <person name="Bruce D."/>
            <person name="Goodwin L."/>
            <person name="Pitluck S."/>
            <person name="Chertkov O."/>
            <person name="Detter J.C."/>
            <person name="Han C."/>
            <person name="Tapia R."/>
            <person name="Land M."/>
            <person name="Hauser L."/>
            <person name="Jeffries C."/>
            <person name="Kyrpides N."/>
            <person name="Ivanova N."/>
            <person name="Mikhailova N."/>
            <person name="Brumm P."/>
            <person name="Mead D."/>
            <person name="Woyke T."/>
        </authorList>
    </citation>
    <scope>NUCLEOTIDE SEQUENCE [LARGE SCALE GENOMIC DNA]</scope>
    <source>
        <strain evidence="4">ATCC 21833 / DSM 2522 / FERM P-1141 / JCM 9156 / N-4</strain>
    </source>
</reference>
<proteinExistence type="predicted"/>
<dbReference type="InterPro" id="IPR006452">
    <property type="entry name" value="Formate_DH_accessory"/>
</dbReference>
<dbReference type="STRING" id="649639.Bcell_3331"/>
<evidence type="ECO:0000256" key="1">
    <source>
        <dbReference type="ARBA" id="ARBA00022490"/>
    </source>
</evidence>
<evidence type="ECO:0000259" key="2">
    <source>
        <dbReference type="Pfam" id="PF24860"/>
    </source>
</evidence>
<dbReference type="Pfam" id="PF24860">
    <property type="entry name" value="FdhE_C"/>
    <property type="match status" value="1"/>
</dbReference>
<name>E6U1S6_EVAC2</name>
<accession>E6U1S6</accession>
<keyword evidence="1" id="KW-0963">Cytoplasm</keyword>
<dbReference type="HOGENOM" id="CLU_071015_1_1_9"/>
<dbReference type="GO" id="GO:0051604">
    <property type="term" value="P:protein maturation"/>
    <property type="evidence" value="ECO:0007669"/>
    <property type="project" value="TreeGrafter"/>
</dbReference>
<feature type="domain" description="FdhE C-terminal" evidence="2">
    <location>
        <begin position="191"/>
        <end position="260"/>
    </location>
</feature>
<dbReference type="GO" id="GO:0008199">
    <property type="term" value="F:ferric iron binding"/>
    <property type="evidence" value="ECO:0007669"/>
    <property type="project" value="TreeGrafter"/>
</dbReference>
<dbReference type="PANTHER" id="PTHR37689">
    <property type="entry name" value="PROTEIN FDHE"/>
    <property type="match status" value="1"/>
</dbReference>
<keyword evidence="4" id="KW-1185">Reference proteome</keyword>
<dbReference type="eggNOG" id="COG3058">
    <property type="taxonomic scope" value="Bacteria"/>
</dbReference>
<dbReference type="GO" id="GO:0005829">
    <property type="term" value="C:cytosol"/>
    <property type="evidence" value="ECO:0007669"/>
    <property type="project" value="TreeGrafter"/>
</dbReference>
<dbReference type="OrthoDB" id="9811074at2"/>
<evidence type="ECO:0000313" key="3">
    <source>
        <dbReference type="EMBL" id="ADU31573.1"/>
    </source>
</evidence>
<dbReference type="InterPro" id="IPR056796">
    <property type="entry name" value="FdhE_C"/>
</dbReference>
<organism evidence="3 4">
    <name type="scientific">Evansella cellulosilytica (strain ATCC 21833 / DSM 2522 / FERM P-1141 / JCM 9156 / N-4)</name>
    <name type="common">Bacillus cellulosilyticus</name>
    <dbReference type="NCBI Taxonomy" id="649639"/>
    <lineage>
        <taxon>Bacteria</taxon>
        <taxon>Bacillati</taxon>
        <taxon>Bacillota</taxon>
        <taxon>Bacilli</taxon>
        <taxon>Bacillales</taxon>
        <taxon>Bacillaceae</taxon>
        <taxon>Evansella</taxon>
    </lineage>
</organism>
<dbReference type="KEGG" id="bco:Bcell_3331"/>
<dbReference type="AlphaFoldDB" id="E6U1S6"/>
<dbReference type="Proteomes" id="UP000001401">
    <property type="component" value="Chromosome"/>
</dbReference>
<dbReference type="CDD" id="cd16341">
    <property type="entry name" value="FdhE"/>
    <property type="match status" value="1"/>
</dbReference>
<dbReference type="Gene3D" id="3.90.1670.10">
    <property type="entry name" value="FdhE-like domain"/>
    <property type="match status" value="1"/>
</dbReference>